<name>G3B0C0_CANTC</name>
<comment type="similarity">
    <text evidence="2">Belongs to the shugoshin family.</text>
</comment>
<organism evidence="14">
    <name type="scientific">Candida tenuis (strain ATCC 10573 / BCRC 21748 / CBS 615 / JCM 9827 / NBRC 10315 / NRRL Y-1498 / VKM Y-70)</name>
    <name type="common">Yeast</name>
    <name type="synonym">Yamadazyma tenuis</name>
    <dbReference type="NCBI Taxonomy" id="590646"/>
    <lineage>
        <taxon>Eukaryota</taxon>
        <taxon>Fungi</taxon>
        <taxon>Dikarya</taxon>
        <taxon>Ascomycota</taxon>
        <taxon>Saccharomycotina</taxon>
        <taxon>Pichiomycetes</taxon>
        <taxon>Debaryomycetaceae</taxon>
        <taxon>Yamadazyma</taxon>
    </lineage>
</organism>
<dbReference type="GO" id="GO:0005634">
    <property type="term" value="C:nucleus"/>
    <property type="evidence" value="ECO:0007669"/>
    <property type="project" value="InterPro"/>
</dbReference>
<evidence type="ECO:0000256" key="3">
    <source>
        <dbReference type="ARBA" id="ARBA00022454"/>
    </source>
</evidence>
<comment type="subcellular location">
    <subcellularLocation>
        <location evidence="1">Chromosome</location>
        <location evidence="1">Centromere</location>
    </subcellularLocation>
</comment>
<evidence type="ECO:0000256" key="6">
    <source>
        <dbReference type="ARBA" id="ARBA00023054"/>
    </source>
</evidence>
<dbReference type="InterPro" id="IPR011516">
    <property type="entry name" value="Shugoshin_N"/>
</dbReference>
<dbReference type="EMBL" id="GL996514">
    <property type="protein sequence ID" value="EGV65365.1"/>
    <property type="molecule type" value="Genomic_DNA"/>
</dbReference>
<evidence type="ECO:0000256" key="5">
    <source>
        <dbReference type="ARBA" id="ARBA00022829"/>
    </source>
</evidence>
<keyword evidence="5" id="KW-0159">Chromosome partition</keyword>
<evidence type="ECO:0000256" key="9">
    <source>
        <dbReference type="SAM" id="Coils"/>
    </source>
</evidence>
<feature type="region of interest" description="Disordered" evidence="10">
    <location>
        <begin position="310"/>
        <end position="357"/>
    </location>
</feature>
<keyword evidence="14" id="KW-1185">Reference proteome</keyword>
<feature type="compositionally biased region" description="Basic and acidic residues" evidence="10">
    <location>
        <begin position="275"/>
        <end position="288"/>
    </location>
</feature>
<feature type="compositionally biased region" description="Polar residues" evidence="10">
    <location>
        <begin position="195"/>
        <end position="210"/>
    </location>
</feature>
<dbReference type="Pfam" id="PF07557">
    <property type="entry name" value="Shugoshin_C"/>
    <property type="match status" value="1"/>
</dbReference>
<feature type="compositionally biased region" description="Basic and acidic residues" evidence="10">
    <location>
        <begin position="168"/>
        <end position="193"/>
    </location>
</feature>
<accession>G3B0C0</accession>
<evidence type="ECO:0000256" key="1">
    <source>
        <dbReference type="ARBA" id="ARBA00004584"/>
    </source>
</evidence>
<feature type="region of interest" description="Disordered" evidence="10">
    <location>
        <begin position="1"/>
        <end position="32"/>
    </location>
</feature>
<evidence type="ECO:0000259" key="12">
    <source>
        <dbReference type="Pfam" id="PF07558"/>
    </source>
</evidence>
<dbReference type="InterPro" id="IPR011515">
    <property type="entry name" value="Shugoshin_C"/>
</dbReference>
<feature type="compositionally biased region" description="Basic and acidic residues" evidence="10">
    <location>
        <begin position="15"/>
        <end position="32"/>
    </location>
</feature>
<feature type="domain" description="Shugoshin N-terminal coiled-coil" evidence="12">
    <location>
        <begin position="38"/>
        <end position="80"/>
    </location>
</feature>
<dbReference type="KEGG" id="cten:18246818"/>
<feature type="region of interest" description="Disordered" evidence="10">
    <location>
        <begin position="168"/>
        <end position="288"/>
    </location>
</feature>
<dbReference type="RefSeq" id="XP_006685051.1">
    <property type="nucleotide sequence ID" value="XM_006684988.1"/>
</dbReference>
<evidence type="ECO:0008006" key="15">
    <source>
        <dbReference type="Google" id="ProtNLM"/>
    </source>
</evidence>
<keyword evidence="8" id="KW-0137">Centromere</keyword>
<sequence length="357" mass="41090">MARPSSSSLSFVHLAQEKTREKERENSFQATTEKEDINTEKYVLQNKTLTRNNEIMTTKLLQMEKRVADLINENVSLRANKTELDVKLQLEAKLDLLESALTEKINDIYHCIQTFREREGLSTHKRPRLGEVAEEPAKSTVRLRRYSLGPGPRRRSIGRPIKIFEDVTPEVEKEAEDRVEITEALPQEDKENRTPPATSESDMSSPSPTVNRKRVPQKLNFESAKRHTMSSLEEPTVKAASQEPVSRITKSGRSRMSMPFLSQEVPKRSSRHRKPVDYKEPSLGKKMRRESAHFVDAVTDDYYTCVKKEKHRTPMSRVDSNKPNLPHKVQSKKNDDISVDDFTDGAKRTSRRYTINN</sequence>
<evidence type="ECO:0000256" key="8">
    <source>
        <dbReference type="ARBA" id="ARBA00023328"/>
    </source>
</evidence>
<evidence type="ECO:0000259" key="11">
    <source>
        <dbReference type="Pfam" id="PF07557"/>
    </source>
</evidence>
<dbReference type="OrthoDB" id="766at2759"/>
<evidence type="ECO:0000313" key="13">
    <source>
        <dbReference type="EMBL" id="EGV65365.1"/>
    </source>
</evidence>
<protein>
    <recommendedName>
        <fullName evidence="15">Shugoshin C-terminal domain-containing protein</fullName>
    </recommendedName>
</protein>
<evidence type="ECO:0000256" key="2">
    <source>
        <dbReference type="ARBA" id="ARBA00010845"/>
    </source>
</evidence>
<evidence type="ECO:0000256" key="7">
    <source>
        <dbReference type="ARBA" id="ARBA00023306"/>
    </source>
</evidence>
<dbReference type="Pfam" id="PF07558">
    <property type="entry name" value="Shugoshin_N"/>
    <property type="match status" value="1"/>
</dbReference>
<dbReference type="GO" id="GO:0000779">
    <property type="term" value="C:condensed chromosome, centromeric region"/>
    <property type="evidence" value="ECO:0007669"/>
    <property type="project" value="UniProtKB-ARBA"/>
</dbReference>
<reference evidence="13 14" key="1">
    <citation type="journal article" date="2011" name="Proc. Natl. Acad. Sci. U.S.A.">
        <title>Comparative genomics of xylose-fermenting fungi for enhanced biofuel production.</title>
        <authorList>
            <person name="Wohlbach D.J."/>
            <person name="Kuo A."/>
            <person name="Sato T.K."/>
            <person name="Potts K.M."/>
            <person name="Salamov A.A."/>
            <person name="LaButti K.M."/>
            <person name="Sun H."/>
            <person name="Clum A."/>
            <person name="Pangilinan J.L."/>
            <person name="Lindquist E.A."/>
            <person name="Lucas S."/>
            <person name="Lapidus A."/>
            <person name="Jin M."/>
            <person name="Gunawan C."/>
            <person name="Balan V."/>
            <person name="Dale B.E."/>
            <person name="Jeffries T.W."/>
            <person name="Zinkel R."/>
            <person name="Barry K.W."/>
            <person name="Grigoriev I.V."/>
            <person name="Gasch A.P."/>
        </authorList>
    </citation>
    <scope>NUCLEOTIDE SEQUENCE [LARGE SCALE GENOMIC DNA]</scope>
    <source>
        <strain evidence="14">ATCC 10573 / BCRC 21748 / CBS 615 / JCM 9827 / NBRC 10315 / NRRL Y-1498 / VKM Y-70</strain>
    </source>
</reference>
<feature type="coiled-coil region" evidence="9">
    <location>
        <begin position="53"/>
        <end position="107"/>
    </location>
</feature>
<feature type="domain" description="Shugoshin C-terminal" evidence="11">
    <location>
        <begin position="268"/>
        <end position="289"/>
    </location>
</feature>
<dbReference type="Proteomes" id="UP000000707">
    <property type="component" value="Unassembled WGS sequence"/>
</dbReference>
<keyword evidence="4" id="KW-0132">Cell division</keyword>
<keyword evidence="7" id="KW-0131">Cell cycle</keyword>
<evidence type="ECO:0000256" key="4">
    <source>
        <dbReference type="ARBA" id="ARBA00022618"/>
    </source>
</evidence>
<dbReference type="GO" id="GO:0051301">
    <property type="term" value="P:cell division"/>
    <property type="evidence" value="ECO:0007669"/>
    <property type="project" value="UniProtKB-KW"/>
</dbReference>
<dbReference type="GO" id="GO:0045132">
    <property type="term" value="P:meiotic chromosome segregation"/>
    <property type="evidence" value="ECO:0007669"/>
    <property type="project" value="InterPro"/>
</dbReference>
<dbReference type="AlphaFoldDB" id="G3B0C0"/>
<dbReference type="HOGENOM" id="CLU_776115_0_0_1"/>
<keyword evidence="3" id="KW-0158">Chromosome</keyword>
<dbReference type="STRING" id="590646.G3B0C0"/>
<gene>
    <name evidence="13" type="ORF">CANTEDRAFT_113086</name>
</gene>
<keyword evidence="6 9" id="KW-0175">Coiled coil</keyword>
<feature type="compositionally biased region" description="Polar residues" evidence="10">
    <location>
        <begin position="1"/>
        <end position="10"/>
    </location>
</feature>
<dbReference type="GeneID" id="18246818"/>
<evidence type="ECO:0000313" key="14">
    <source>
        <dbReference type="Proteomes" id="UP000000707"/>
    </source>
</evidence>
<evidence type="ECO:0000256" key="10">
    <source>
        <dbReference type="SAM" id="MobiDB-lite"/>
    </source>
</evidence>
<proteinExistence type="inferred from homology"/>